<proteinExistence type="predicted"/>
<name>A0ACB8RPC5_9AGAM</name>
<keyword evidence="2" id="KW-1185">Reference proteome</keyword>
<gene>
    <name evidence="1" type="ORF">FA95DRAFT_91021</name>
</gene>
<comment type="caution">
    <text evidence="1">The sequence shown here is derived from an EMBL/GenBank/DDBJ whole genome shotgun (WGS) entry which is preliminary data.</text>
</comment>
<protein>
    <submittedName>
        <fullName evidence="1">Uncharacterized protein</fullName>
    </submittedName>
</protein>
<reference evidence="1" key="2">
    <citation type="journal article" date="2022" name="New Phytol.">
        <title>Evolutionary transition to the ectomycorrhizal habit in the genomes of a hyperdiverse lineage of mushroom-forming fungi.</title>
        <authorList>
            <person name="Looney B."/>
            <person name="Miyauchi S."/>
            <person name="Morin E."/>
            <person name="Drula E."/>
            <person name="Courty P.E."/>
            <person name="Kohler A."/>
            <person name="Kuo A."/>
            <person name="LaButti K."/>
            <person name="Pangilinan J."/>
            <person name="Lipzen A."/>
            <person name="Riley R."/>
            <person name="Andreopoulos W."/>
            <person name="He G."/>
            <person name="Johnson J."/>
            <person name="Nolan M."/>
            <person name="Tritt A."/>
            <person name="Barry K.W."/>
            <person name="Grigoriev I.V."/>
            <person name="Nagy L.G."/>
            <person name="Hibbett D."/>
            <person name="Henrissat B."/>
            <person name="Matheny P.B."/>
            <person name="Labbe J."/>
            <person name="Martin F.M."/>
        </authorList>
    </citation>
    <scope>NUCLEOTIDE SEQUENCE</scope>
    <source>
        <strain evidence="1">FP105234-sp</strain>
    </source>
</reference>
<organism evidence="1 2">
    <name type="scientific">Auriscalpium vulgare</name>
    <dbReference type="NCBI Taxonomy" id="40419"/>
    <lineage>
        <taxon>Eukaryota</taxon>
        <taxon>Fungi</taxon>
        <taxon>Dikarya</taxon>
        <taxon>Basidiomycota</taxon>
        <taxon>Agaricomycotina</taxon>
        <taxon>Agaricomycetes</taxon>
        <taxon>Russulales</taxon>
        <taxon>Auriscalpiaceae</taxon>
        <taxon>Auriscalpium</taxon>
    </lineage>
</organism>
<evidence type="ECO:0000313" key="2">
    <source>
        <dbReference type="Proteomes" id="UP000814033"/>
    </source>
</evidence>
<dbReference type="EMBL" id="MU275942">
    <property type="protein sequence ID" value="KAI0045790.1"/>
    <property type="molecule type" value="Genomic_DNA"/>
</dbReference>
<sequence length="502" mass="53569">MSSNVNVGDAASSEALLEEGYFVAVAIDGIKRRSLLSLRSLVTRMEAHPERITVDIVDAFCFNLDASLIPCNPTPLAVAAGPNTAVSRAELSLAGLTMIPLDPPDELVAPVVAKWPSVFAWMAYFHSIHMNARPPAEIEGVIMGLLGILSGSDLIETLFHTPGLVAMATTIWLKAPSKKADVRLQTSIGFKAILAIATATGGGGAAMDKAMHDEILRCVDGDANKIAELALVPVREASKILTGSEWLLLLHDISILFNLCLGPTHDIRMAVINKRGIPLITALFVRLSSPKNSKSQSPLIRLAISECAKLIEVLITTGGGIPWVKQAILSGLLTGIVNTGAKLSTEFAASESLGGCDSSVAACLHMCETIMAPLVYRSIVDVVEPAFLALDTPETASKLERAPSLGHAWTRLRALVGSRAVLSRSSLCGSQDMGTCEMCNNKLAKDALKRCGGCHYVTYCSKECQREDWKRGHKTGCALDLHIKSKGLNKDDIAPRKRDSSG</sequence>
<accession>A0ACB8RPC5</accession>
<reference evidence="1" key="1">
    <citation type="submission" date="2021-02" db="EMBL/GenBank/DDBJ databases">
        <authorList>
            <consortium name="DOE Joint Genome Institute"/>
            <person name="Ahrendt S."/>
            <person name="Looney B.P."/>
            <person name="Miyauchi S."/>
            <person name="Morin E."/>
            <person name="Drula E."/>
            <person name="Courty P.E."/>
            <person name="Chicoki N."/>
            <person name="Fauchery L."/>
            <person name="Kohler A."/>
            <person name="Kuo A."/>
            <person name="Labutti K."/>
            <person name="Pangilinan J."/>
            <person name="Lipzen A."/>
            <person name="Riley R."/>
            <person name="Andreopoulos W."/>
            <person name="He G."/>
            <person name="Johnson J."/>
            <person name="Barry K.W."/>
            <person name="Grigoriev I.V."/>
            <person name="Nagy L."/>
            <person name="Hibbett D."/>
            <person name="Henrissat B."/>
            <person name="Matheny P.B."/>
            <person name="Labbe J."/>
            <person name="Martin F."/>
        </authorList>
    </citation>
    <scope>NUCLEOTIDE SEQUENCE</scope>
    <source>
        <strain evidence="1">FP105234-sp</strain>
    </source>
</reference>
<evidence type="ECO:0000313" key="1">
    <source>
        <dbReference type="EMBL" id="KAI0045790.1"/>
    </source>
</evidence>
<dbReference type="Proteomes" id="UP000814033">
    <property type="component" value="Unassembled WGS sequence"/>
</dbReference>